<keyword evidence="2" id="KW-1185">Reference proteome</keyword>
<reference evidence="1 2" key="1">
    <citation type="submission" date="2020-08" db="EMBL/GenBank/DDBJ databases">
        <title>Genomic Encyclopedia of Type Strains, Phase IV (KMG-IV): sequencing the most valuable type-strain genomes for metagenomic binning, comparative biology and taxonomic classification.</title>
        <authorList>
            <person name="Goeker M."/>
        </authorList>
    </citation>
    <scope>NUCLEOTIDE SEQUENCE [LARGE SCALE GENOMIC DNA]</scope>
    <source>
        <strain evidence="1 2">DSM 103725</strain>
    </source>
</reference>
<gene>
    <name evidence="1" type="ORF">HNQ40_000378</name>
</gene>
<dbReference type="EMBL" id="JACHGY010000001">
    <property type="protein sequence ID" value="MBB6428572.1"/>
    <property type="molecule type" value="Genomic_DNA"/>
</dbReference>
<evidence type="ECO:0000313" key="2">
    <source>
        <dbReference type="Proteomes" id="UP000541810"/>
    </source>
</evidence>
<proteinExistence type="predicted"/>
<evidence type="ECO:0008006" key="3">
    <source>
        <dbReference type="Google" id="ProtNLM"/>
    </source>
</evidence>
<sequence length="309" mass="35204">MIEEPTLFIIGAGASIPYSMPSTLALRGQIIQNGWSVFKRSRNHDIWGEDPERIAVDTLIERFSSSKCDSIDQFLYSSDNGEKFGVYAKKILAGVLIGKQLESESMIAAAGPIKGDWMQYLFNRMSEDCRNVNELVAKNQVRFVTFNYDTLIERFQDYKFKAEYGIDDQEEFSPFPVHHVYGHLQELGRIRRHASPYNQMNAINKSAESIRTIAETERSRQDSSELGNWFVWAKRIFVLGFGWNKENIEQLPWEECSNNLSVCSSALSLPKPVESRAASYLSRKGIKHLAQRFVDSDALGIVQNEVPLT</sequence>
<dbReference type="Proteomes" id="UP000541810">
    <property type="component" value="Unassembled WGS sequence"/>
</dbReference>
<name>A0A7X0H3V3_9BACT</name>
<evidence type="ECO:0000313" key="1">
    <source>
        <dbReference type="EMBL" id="MBB6428572.1"/>
    </source>
</evidence>
<accession>A0A7X0H3V3</accession>
<dbReference type="RefSeq" id="WP_184675837.1">
    <property type="nucleotide sequence ID" value="NZ_JACHGY010000001.1"/>
</dbReference>
<protein>
    <recommendedName>
        <fullName evidence="3">SIR2-like domain-containing protein</fullName>
    </recommendedName>
</protein>
<comment type="caution">
    <text evidence="1">The sequence shown here is derived from an EMBL/GenBank/DDBJ whole genome shotgun (WGS) entry which is preliminary data.</text>
</comment>
<dbReference type="AlphaFoldDB" id="A0A7X0H3V3"/>
<organism evidence="1 2">
    <name type="scientific">Algisphaera agarilytica</name>
    <dbReference type="NCBI Taxonomy" id="1385975"/>
    <lineage>
        <taxon>Bacteria</taxon>
        <taxon>Pseudomonadati</taxon>
        <taxon>Planctomycetota</taxon>
        <taxon>Phycisphaerae</taxon>
        <taxon>Phycisphaerales</taxon>
        <taxon>Phycisphaeraceae</taxon>
        <taxon>Algisphaera</taxon>
    </lineage>
</organism>